<accession>A0ABZ2N8L0</accession>
<dbReference type="Proteomes" id="UP001387364">
    <property type="component" value="Chromosome"/>
</dbReference>
<evidence type="ECO:0000313" key="2">
    <source>
        <dbReference type="Proteomes" id="UP001387364"/>
    </source>
</evidence>
<dbReference type="EMBL" id="CP147404">
    <property type="protein sequence ID" value="WXB93630.1"/>
    <property type="molecule type" value="Genomic_DNA"/>
</dbReference>
<gene>
    <name evidence="1" type="ORF">WDJ61_02985</name>
</gene>
<keyword evidence="2" id="KW-1185">Reference proteome</keyword>
<proteinExistence type="predicted"/>
<protein>
    <recommendedName>
        <fullName evidence="3">HEAT repeat domain-containing protein</fullName>
    </recommendedName>
</protein>
<organism evidence="1 2">
    <name type="scientific">Bacillus kandeliae</name>
    <dbReference type="NCBI Taxonomy" id="3129297"/>
    <lineage>
        <taxon>Bacteria</taxon>
        <taxon>Bacillati</taxon>
        <taxon>Bacillota</taxon>
        <taxon>Bacilli</taxon>
        <taxon>Bacillales</taxon>
        <taxon>Bacillaceae</taxon>
        <taxon>Bacillus</taxon>
    </lineage>
</organism>
<name>A0ABZ2N8L0_9BACI</name>
<dbReference type="RefSeq" id="WP_338753029.1">
    <property type="nucleotide sequence ID" value="NZ_CP147404.1"/>
</dbReference>
<evidence type="ECO:0008006" key="3">
    <source>
        <dbReference type="Google" id="ProtNLM"/>
    </source>
</evidence>
<reference evidence="1 2" key="1">
    <citation type="submission" date="2024-02" db="EMBL/GenBank/DDBJ databases">
        <title>Seven novel Bacillus-like species.</title>
        <authorList>
            <person name="Liu G."/>
        </authorList>
    </citation>
    <scope>NUCLEOTIDE SEQUENCE [LARGE SCALE GENOMIC DNA]</scope>
    <source>
        <strain evidence="1 2">FJAT-52991</strain>
    </source>
</reference>
<sequence>MKKMLQDFLVVDADARNEMKNDLMIAVQKKETAEEVVAFFENYLINVRQDIGESGFYRTVSDSELLSEMLEVLYECLNTEINVESIIPEVSSFLCIDKRETDKTKGELYLQYRVTAFLDEVIRMGESLPKEVIDRILASERYYSDKQTEEFVCSIYWRLAERGVDISCKISSLITRLHNRETSVLANNALSALWAAIKGGYFDSVIPNSNKTYRVNLWRLVTTCVGILTSKDDEVLRLGSVGCLIETARTYPETKSLILECMEKWGIKEPKRPRTDVNRDVLVLYSLCKDHPGTTCLPERYQITKKGIMIQ</sequence>
<evidence type="ECO:0000313" key="1">
    <source>
        <dbReference type="EMBL" id="WXB93630.1"/>
    </source>
</evidence>